<proteinExistence type="predicted"/>
<sequence>MAMVSDETSDAISLLHGHLSPAWSSLKNNIPMLIIHVQRAEFENMNQQKTQE</sequence>
<dbReference type="AlphaFoldDB" id="A0A0B7B6T7"/>
<protein>
    <submittedName>
        <fullName evidence="1">Uncharacterized protein</fullName>
    </submittedName>
</protein>
<name>A0A0B7B6T7_9EUPU</name>
<reference evidence="1" key="1">
    <citation type="submission" date="2014-12" db="EMBL/GenBank/DDBJ databases">
        <title>Insight into the proteome of Arion vulgaris.</title>
        <authorList>
            <person name="Aradska J."/>
            <person name="Bulat T."/>
            <person name="Smidak R."/>
            <person name="Sarate P."/>
            <person name="Gangsoo J."/>
            <person name="Sialana F."/>
            <person name="Bilban M."/>
            <person name="Lubec G."/>
        </authorList>
    </citation>
    <scope>NUCLEOTIDE SEQUENCE</scope>
    <source>
        <tissue evidence="1">Skin</tissue>
    </source>
</reference>
<gene>
    <name evidence="1" type="primary">ORF162614</name>
</gene>
<organism evidence="1">
    <name type="scientific">Arion vulgaris</name>
    <dbReference type="NCBI Taxonomy" id="1028688"/>
    <lineage>
        <taxon>Eukaryota</taxon>
        <taxon>Metazoa</taxon>
        <taxon>Spiralia</taxon>
        <taxon>Lophotrochozoa</taxon>
        <taxon>Mollusca</taxon>
        <taxon>Gastropoda</taxon>
        <taxon>Heterobranchia</taxon>
        <taxon>Euthyneura</taxon>
        <taxon>Panpulmonata</taxon>
        <taxon>Eupulmonata</taxon>
        <taxon>Stylommatophora</taxon>
        <taxon>Helicina</taxon>
        <taxon>Arionoidea</taxon>
        <taxon>Arionidae</taxon>
        <taxon>Arion</taxon>
    </lineage>
</organism>
<accession>A0A0B7B6T7</accession>
<evidence type="ECO:0000313" key="1">
    <source>
        <dbReference type="EMBL" id="CEK88001.1"/>
    </source>
</evidence>
<dbReference type="EMBL" id="HACG01041136">
    <property type="protein sequence ID" value="CEK88001.1"/>
    <property type="molecule type" value="Transcribed_RNA"/>
</dbReference>